<sequence length="209" mass="23089">IQRSYMETDVSEETTNTTTKLIIMLRTSETTAIRAQSRDRHTFEYNVIHIIIFNLNPVDFFMRGFWRSIPAMNSIILNCISCNKKRKAKSSPKSRVHYLSVNSPSPQLTASSSNSSTSSSSSSPPTNSSSVSSTPSLPMAPNESSVVVTHQPSAPSPGLVLFNSEEQSDIVFLVGEDEANIWRFPAHSFIVENASPIFKAIVDSTDREN</sequence>
<name>A0A7R9Q4H4_9ACAR</name>
<evidence type="ECO:0000313" key="3">
    <source>
        <dbReference type="Proteomes" id="UP000759131"/>
    </source>
</evidence>
<feature type="compositionally biased region" description="Polar residues" evidence="1">
    <location>
        <begin position="142"/>
        <end position="151"/>
    </location>
</feature>
<feature type="region of interest" description="Disordered" evidence="1">
    <location>
        <begin position="91"/>
        <end position="151"/>
    </location>
</feature>
<feature type="non-terminal residue" evidence="2">
    <location>
        <position position="209"/>
    </location>
</feature>
<evidence type="ECO:0000256" key="1">
    <source>
        <dbReference type="SAM" id="MobiDB-lite"/>
    </source>
</evidence>
<dbReference type="Gene3D" id="3.30.710.10">
    <property type="entry name" value="Potassium Channel Kv1.1, Chain A"/>
    <property type="match status" value="1"/>
</dbReference>
<protein>
    <recommendedName>
        <fullName evidence="4">BTB domain-containing protein</fullName>
    </recommendedName>
</protein>
<accession>A0A7R9Q4H4</accession>
<dbReference type="EMBL" id="OC863758">
    <property type="protein sequence ID" value="CAD7631236.1"/>
    <property type="molecule type" value="Genomic_DNA"/>
</dbReference>
<dbReference type="OrthoDB" id="6415400at2759"/>
<gene>
    <name evidence="2" type="ORF">OSB1V03_LOCUS11645</name>
</gene>
<reference evidence="2" key="1">
    <citation type="submission" date="2020-11" db="EMBL/GenBank/DDBJ databases">
        <authorList>
            <person name="Tran Van P."/>
        </authorList>
    </citation>
    <scope>NUCLEOTIDE SEQUENCE</scope>
</reference>
<keyword evidence="3" id="KW-1185">Reference proteome</keyword>
<evidence type="ECO:0008006" key="4">
    <source>
        <dbReference type="Google" id="ProtNLM"/>
    </source>
</evidence>
<dbReference type="Proteomes" id="UP000759131">
    <property type="component" value="Unassembled WGS sequence"/>
</dbReference>
<evidence type="ECO:0000313" key="2">
    <source>
        <dbReference type="EMBL" id="CAD7631236.1"/>
    </source>
</evidence>
<organism evidence="2">
    <name type="scientific">Medioppia subpectinata</name>
    <dbReference type="NCBI Taxonomy" id="1979941"/>
    <lineage>
        <taxon>Eukaryota</taxon>
        <taxon>Metazoa</taxon>
        <taxon>Ecdysozoa</taxon>
        <taxon>Arthropoda</taxon>
        <taxon>Chelicerata</taxon>
        <taxon>Arachnida</taxon>
        <taxon>Acari</taxon>
        <taxon>Acariformes</taxon>
        <taxon>Sarcoptiformes</taxon>
        <taxon>Oribatida</taxon>
        <taxon>Brachypylina</taxon>
        <taxon>Oppioidea</taxon>
        <taxon>Oppiidae</taxon>
        <taxon>Medioppia</taxon>
    </lineage>
</organism>
<dbReference type="AlphaFoldDB" id="A0A7R9Q4H4"/>
<feature type="compositionally biased region" description="Low complexity" evidence="1">
    <location>
        <begin position="103"/>
        <end position="137"/>
    </location>
</feature>
<proteinExistence type="predicted"/>
<dbReference type="EMBL" id="CAJPIZ010009183">
    <property type="protein sequence ID" value="CAG2111666.1"/>
    <property type="molecule type" value="Genomic_DNA"/>
</dbReference>
<dbReference type="InterPro" id="IPR011333">
    <property type="entry name" value="SKP1/BTB/POZ_sf"/>
</dbReference>